<evidence type="ECO:0000313" key="9">
    <source>
        <dbReference type="Proteomes" id="UP001412067"/>
    </source>
</evidence>
<keyword evidence="5" id="KW-0539">Nucleus</keyword>
<evidence type="ECO:0000256" key="3">
    <source>
        <dbReference type="ARBA" id="ARBA00023125"/>
    </source>
</evidence>
<proteinExistence type="predicted"/>
<evidence type="ECO:0000256" key="1">
    <source>
        <dbReference type="ARBA" id="ARBA00004123"/>
    </source>
</evidence>
<keyword evidence="3" id="KW-0238">DNA-binding</keyword>
<evidence type="ECO:0000256" key="4">
    <source>
        <dbReference type="ARBA" id="ARBA00023163"/>
    </source>
</evidence>
<gene>
    <name evidence="8" type="primary">CPRF2</name>
    <name evidence="8" type="ORF">KSP40_PGU000187</name>
</gene>
<comment type="subcellular location">
    <subcellularLocation>
        <location evidence="1">Nucleus</location>
    </subcellularLocation>
</comment>
<protein>
    <submittedName>
        <fullName evidence="8">Light-inducible protein CPRF2</fullName>
    </submittedName>
</protein>
<evidence type="ECO:0000259" key="7">
    <source>
        <dbReference type="Pfam" id="PF12498"/>
    </source>
</evidence>
<dbReference type="Proteomes" id="UP001412067">
    <property type="component" value="Unassembled WGS sequence"/>
</dbReference>
<evidence type="ECO:0000256" key="2">
    <source>
        <dbReference type="ARBA" id="ARBA00023015"/>
    </source>
</evidence>
<organism evidence="8 9">
    <name type="scientific">Platanthera guangdongensis</name>
    <dbReference type="NCBI Taxonomy" id="2320717"/>
    <lineage>
        <taxon>Eukaryota</taxon>
        <taxon>Viridiplantae</taxon>
        <taxon>Streptophyta</taxon>
        <taxon>Embryophyta</taxon>
        <taxon>Tracheophyta</taxon>
        <taxon>Spermatophyta</taxon>
        <taxon>Magnoliopsida</taxon>
        <taxon>Liliopsida</taxon>
        <taxon>Asparagales</taxon>
        <taxon>Orchidaceae</taxon>
        <taxon>Orchidoideae</taxon>
        <taxon>Orchideae</taxon>
        <taxon>Orchidinae</taxon>
        <taxon>Platanthera</taxon>
    </lineage>
</organism>
<keyword evidence="2" id="KW-0805">Transcription regulation</keyword>
<feature type="region of interest" description="Disordered" evidence="6">
    <location>
        <begin position="65"/>
        <end position="145"/>
    </location>
</feature>
<evidence type="ECO:0000256" key="6">
    <source>
        <dbReference type="SAM" id="MobiDB-lite"/>
    </source>
</evidence>
<accession>A0ABR2LVY4</accession>
<sequence>MAENTVKRVTGMNPIFPTMSDISSVSIPFSGSPSEVTSDAAIPIHDDPNHFFAPTSQQGINSCLPEITSSGSPVDNAIHETHNMPSKKVFQRHPTTRSSKQLLVEEIPENNEVAELSPILNTPSPNRQQSQSRSGASDDDTTINE</sequence>
<feature type="domain" description="Basic leucine-zipper C-terminal" evidence="7">
    <location>
        <begin position="1"/>
        <end position="76"/>
    </location>
</feature>
<keyword evidence="4" id="KW-0804">Transcription</keyword>
<evidence type="ECO:0000313" key="8">
    <source>
        <dbReference type="EMBL" id="KAK8952859.1"/>
    </source>
</evidence>
<dbReference type="InterPro" id="IPR020983">
    <property type="entry name" value="Basic_leucine-zipper_C"/>
</dbReference>
<dbReference type="PANTHER" id="PTHR46408:SF10">
    <property type="entry name" value="BASIC LEUCINE ZIPPER 63"/>
    <property type="match status" value="1"/>
</dbReference>
<comment type="caution">
    <text evidence="8">The sequence shown here is derived from an EMBL/GenBank/DDBJ whole genome shotgun (WGS) entry which is preliminary data.</text>
</comment>
<dbReference type="PANTHER" id="PTHR46408">
    <property type="entry name" value="BASIC LEUCINE ZIPPER 63"/>
    <property type="match status" value="1"/>
</dbReference>
<evidence type="ECO:0000256" key="5">
    <source>
        <dbReference type="ARBA" id="ARBA00023242"/>
    </source>
</evidence>
<dbReference type="Pfam" id="PF12498">
    <property type="entry name" value="bZIP_C"/>
    <property type="match status" value="1"/>
</dbReference>
<reference evidence="8 9" key="1">
    <citation type="journal article" date="2022" name="Nat. Plants">
        <title>Genomes of leafy and leafless Platanthera orchids illuminate the evolution of mycoheterotrophy.</title>
        <authorList>
            <person name="Li M.H."/>
            <person name="Liu K.W."/>
            <person name="Li Z."/>
            <person name="Lu H.C."/>
            <person name="Ye Q.L."/>
            <person name="Zhang D."/>
            <person name="Wang J.Y."/>
            <person name="Li Y.F."/>
            <person name="Zhong Z.M."/>
            <person name="Liu X."/>
            <person name="Yu X."/>
            <person name="Liu D.K."/>
            <person name="Tu X.D."/>
            <person name="Liu B."/>
            <person name="Hao Y."/>
            <person name="Liao X.Y."/>
            <person name="Jiang Y.T."/>
            <person name="Sun W.H."/>
            <person name="Chen J."/>
            <person name="Chen Y.Q."/>
            <person name="Ai Y."/>
            <person name="Zhai J.W."/>
            <person name="Wu S.S."/>
            <person name="Zhou Z."/>
            <person name="Hsiao Y.Y."/>
            <person name="Wu W.L."/>
            <person name="Chen Y.Y."/>
            <person name="Lin Y.F."/>
            <person name="Hsu J.L."/>
            <person name="Li C.Y."/>
            <person name="Wang Z.W."/>
            <person name="Zhao X."/>
            <person name="Zhong W.Y."/>
            <person name="Ma X.K."/>
            <person name="Ma L."/>
            <person name="Huang J."/>
            <person name="Chen G.Z."/>
            <person name="Huang M.Z."/>
            <person name="Huang L."/>
            <person name="Peng D.H."/>
            <person name="Luo Y.B."/>
            <person name="Zou S.Q."/>
            <person name="Chen S.P."/>
            <person name="Lan S."/>
            <person name="Tsai W.C."/>
            <person name="Van de Peer Y."/>
            <person name="Liu Z.J."/>
        </authorList>
    </citation>
    <scope>NUCLEOTIDE SEQUENCE [LARGE SCALE GENOMIC DNA]</scope>
    <source>
        <strain evidence="8">Lor288</strain>
    </source>
</reference>
<name>A0ABR2LVY4_9ASPA</name>
<keyword evidence="9" id="KW-1185">Reference proteome</keyword>
<dbReference type="EMBL" id="JBBWWR010000014">
    <property type="protein sequence ID" value="KAK8952859.1"/>
    <property type="molecule type" value="Genomic_DNA"/>
</dbReference>